<protein>
    <recommendedName>
        <fullName evidence="3">SseB protein N-terminal domain-containing protein</fullName>
    </recommendedName>
</protein>
<reference evidence="2" key="1">
    <citation type="submission" date="2016-10" db="EMBL/GenBank/DDBJ databases">
        <authorList>
            <person name="Varghese N."/>
            <person name="Submissions S."/>
        </authorList>
    </citation>
    <scope>NUCLEOTIDE SEQUENCE [LARGE SCALE GENOMIC DNA]</scope>
    <source>
        <strain evidence="2">DSM 44544</strain>
    </source>
</reference>
<proteinExistence type="predicted"/>
<accession>A0A1H4JJ42</accession>
<keyword evidence="2" id="KW-1185">Reference proteome</keyword>
<dbReference type="STRING" id="208445.SAMN04489727_1902"/>
<dbReference type="EMBL" id="FNSO01000003">
    <property type="protein sequence ID" value="SEB45678.1"/>
    <property type="molecule type" value="Genomic_DNA"/>
</dbReference>
<dbReference type="Proteomes" id="UP000199622">
    <property type="component" value="Unassembled WGS sequence"/>
</dbReference>
<name>A0A1H4JJ42_9PSEU</name>
<dbReference type="AlphaFoldDB" id="A0A1H4JJ42"/>
<evidence type="ECO:0000313" key="2">
    <source>
        <dbReference type="Proteomes" id="UP000199622"/>
    </source>
</evidence>
<dbReference type="NCBIfam" id="NF042914">
    <property type="entry name" value="SAV915_dom"/>
    <property type="match status" value="1"/>
</dbReference>
<evidence type="ECO:0000313" key="1">
    <source>
        <dbReference type="EMBL" id="SEB45678.1"/>
    </source>
</evidence>
<gene>
    <name evidence="1" type="ORF">SAMN04489727_1902</name>
</gene>
<dbReference type="OrthoDB" id="4464824at2"/>
<dbReference type="InterPro" id="IPR049975">
    <property type="entry name" value="SAV_915-like_dom"/>
</dbReference>
<sequence length="144" mass="16262">MQLRKPWFLSTVAINSRATDIQHKGTVVDHYRPDVVTEPVLGIHRPEPEPAMLEAAPVYLPAQRVVRPDQQAPVETRALADGTRAVLAYSTLEQLIACCGEHQPWAQVRGRDMHDIQQQCEADVVLWDHALPDELRRTKEDLDG</sequence>
<evidence type="ECO:0008006" key="3">
    <source>
        <dbReference type="Google" id="ProtNLM"/>
    </source>
</evidence>
<dbReference type="RefSeq" id="WP_143060560.1">
    <property type="nucleotide sequence ID" value="NZ_FNSO01000003.1"/>
</dbReference>
<organism evidence="1 2">
    <name type="scientific">Amycolatopsis tolypomycina</name>
    <dbReference type="NCBI Taxonomy" id="208445"/>
    <lineage>
        <taxon>Bacteria</taxon>
        <taxon>Bacillati</taxon>
        <taxon>Actinomycetota</taxon>
        <taxon>Actinomycetes</taxon>
        <taxon>Pseudonocardiales</taxon>
        <taxon>Pseudonocardiaceae</taxon>
        <taxon>Amycolatopsis</taxon>
    </lineage>
</organism>